<organism evidence="2 3">
    <name type="scientific">Gracilibacillus orientalis</name>
    <dbReference type="NCBI Taxonomy" id="334253"/>
    <lineage>
        <taxon>Bacteria</taxon>
        <taxon>Bacillati</taxon>
        <taxon>Bacillota</taxon>
        <taxon>Bacilli</taxon>
        <taxon>Bacillales</taxon>
        <taxon>Bacillaceae</taxon>
        <taxon>Gracilibacillus</taxon>
    </lineage>
</organism>
<dbReference type="EMBL" id="FOTR01000004">
    <property type="protein sequence ID" value="SFL84384.1"/>
    <property type="molecule type" value="Genomic_DNA"/>
</dbReference>
<dbReference type="InterPro" id="IPR029491">
    <property type="entry name" value="Helicase_HTH"/>
</dbReference>
<dbReference type="RefSeq" id="WP_091483422.1">
    <property type="nucleotide sequence ID" value="NZ_FOTR01000004.1"/>
</dbReference>
<dbReference type="OrthoDB" id="2354672at2"/>
<protein>
    <submittedName>
        <fullName evidence="2">Uncharacterized protein YpbB</fullName>
    </submittedName>
</protein>
<evidence type="ECO:0000313" key="3">
    <source>
        <dbReference type="Proteomes" id="UP000198565"/>
    </source>
</evidence>
<dbReference type="Pfam" id="PF14493">
    <property type="entry name" value="HTH_40"/>
    <property type="match status" value="1"/>
</dbReference>
<evidence type="ECO:0000313" key="2">
    <source>
        <dbReference type="EMBL" id="SFL84384.1"/>
    </source>
</evidence>
<feature type="domain" description="Helicase Helix-turn-helix" evidence="1">
    <location>
        <begin position="255"/>
        <end position="343"/>
    </location>
</feature>
<keyword evidence="3" id="KW-1185">Reference proteome</keyword>
<proteinExistence type="predicted"/>
<name>A0A1I4L045_9BACI</name>
<dbReference type="STRING" id="334253.SAMN04487943_104269"/>
<evidence type="ECO:0000259" key="1">
    <source>
        <dbReference type="Pfam" id="PF14493"/>
    </source>
</evidence>
<gene>
    <name evidence="2" type="ORF">SAMN04487943_104269</name>
</gene>
<sequence length="357" mass="41725">MFECILLDSIMKINGERTVYNIFHLLSAKKSTQTIQDSNLFGLTNYFGVYKPLSRQAFNKEIRRLNHNQFITLNIDQQTVHITDKGHNYFNQIKEEHKHFFHLNGAEFHQTADQFSKHLLLFIQTLTHLHQKNQRFIPIIEDIETQQFVKKVWNKQQQLGTEKILKSIYQDLTIILETFPDSHAGAFVDSLTSVKKVGLSRYQIAKKYNITSHNVYFSFMNIIHAICKAIETNQSLTFLPQLYPVHKNQMLLSDSANQTFYYLQQGLSIDEIANVRTLRVNTIKDHIVELAYIYKTLNWTGYMTEQQYLLVKDTLAKLQSKKLKDIKSELPESISYFQIKLVIALGGRENLGENHYV</sequence>
<dbReference type="Proteomes" id="UP000198565">
    <property type="component" value="Unassembled WGS sequence"/>
</dbReference>
<dbReference type="InterPro" id="IPR008308">
    <property type="entry name" value="YpbB-like"/>
</dbReference>
<dbReference type="AlphaFoldDB" id="A0A1I4L045"/>
<reference evidence="3" key="1">
    <citation type="submission" date="2016-10" db="EMBL/GenBank/DDBJ databases">
        <authorList>
            <person name="Varghese N."/>
            <person name="Submissions S."/>
        </authorList>
    </citation>
    <scope>NUCLEOTIDE SEQUENCE [LARGE SCALE GENOMIC DNA]</scope>
    <source>
        <strain evidence="3">CGMCC 1.4250</strain>
    </source>
</reference>
<dbReference type="PIRSF" id="PIRSF021350">
    <property type="entry name" value="UCP021350"/>
    <property type="match status" value="1"/>
</dbReference>
<accession>A0A1I4L045</accession>